<sequence length="283" mass="32292">MKIGLVLEGGSRQTIFSAGVLDTMLDENIEFPYIGGVSAGGHAAMNYVTKQKGRLRYIIMPTKLQRGEKKAHRILDGIRKESRALHYGAAYGHIPFDFDTFFASPVKCEFTLTCCETGRPVYMSEPSDPKRLLDIVNASCSVPMLFPVAQIGAKHYVDGCVTDPIPYRRAFEMGCDKVVAISTHYPGEAVSDFRKYSAVLNPMFKHKYLDLFRALMVRYRRYQRMFEDLERLEKEGKVFLMRPEVDLCDLFETDLDKLNASYFHGCDYARRKMNALKAFLKAE</sequence>
<organism evidence="6 7">
    <name type="scientific">Hallerella succinigenes</name>
    <dbReference type="NCBI Taxonomy" id="1896222"/>
    <lineage>
        <taxon>Bacteria</taxon>
        <taxon>Pseudomonadati</taxon>
        <taxon>Fibrobacterota</taxon>
        <taxon>Fibrobacteria</taxon>
        <taxon>Fibrobacterales</taxon>
        <taxon>Fibrobacteraceae</taxon>
        <taxon>Hallerella</taxon>
    </lineage>
</organism>
<comment type="caution">
    <text evidence="4">Lacks conserved residue(s) required for the propagation of feature annotation.</text>
</comment>
<accession>A0A2M9A9N4</accession>
<feature type="active site" description="Proton acceptor" evidence="4">
    <location>
        <position position="158"/>
    </location>
</feature>
<comment type="caution">
    <text evidence="6">The sequence shown here is derived from an EMBL/GenBank/DDBJ whole genome shotgun (WGS) entry which is preliminary data.</text>
</comment>
<dbReference type="GO" id="GO:0016042">
    <property type="term" value="P:lipid catabolic process"/>
    <property type="evidence" value="ECO:0007669"/>
    <property type="project" value="UniProtKB-UniRule"/>
</dbReference>
<dbReference type="PROSITE" id="PS51635">
    <property type="entry name" value="PNPLA"/>
    <property type="match status" value="1"/>
</dbReference>
<evidence type="ECO:0000256" key="4">
    <source>
        <dbReference type="PROSITE-ProRule" id="PRU01161"/>
    </source>
</evidence>
<dbReference type="InterPro" id="IPR016035">
    <property type="entry name" value="Acyl_Trfase/lysoPLipase"/>
</dbReference>
<dbReference type="InterPro" id="IPR050301">
    <property type="entry name" value="NTE"/>
</dbReference>
<dbReference type="AlphaFoldDB" id="A0A2M9A9N4"/>
<dbReference type="Proteomes" id="UP000231134">
    <property type="component" value="Unassembled WGS sequence"/>
</dbReference>
<dbReference type="Pfam" id="PF19890">
    <property type="entry name" value="DUF6363"/>
    <property type="match status" value="1"/>
</dbReference>
<protein>
    <submittedName>
        <fullName evidence="6">Putative patatin/cPLA2 family phospholipase</fullName>
    </submittedName>
</protein>
<feature type="domain" description="PNPLA" evidence="5">
    <location>
        <begin position="5"/>
        <end position="171"/>
    </location>
</feature>
<evidence type="ECO:0000256" key="3">
    <source>
        <dbReference type="ARBA" id="ARBA00023098"/>
    </source>
</evidence>
<dbReference type="PANTHER" id="PTHR14226">
    <property type="entry name" value="NEUROPATHY TARGET ESTERASE/SWISS CHEESE D.MELANOGASTER"/>
    <property type="match status" value="1"/>
</dbReference>
<evidence type="ECO:0000256" key="1">
    <source>
        <dbReference type="ARBA" id="ARBA00022801"/>
    </source>
</evidence>
<dbReference type="OrthoDB" id="9802424at2"/>
<proteinExistence type="predicted"/>
<feature type="active site" description="Nucleophile" evidence="4">
    <location>
        <position position="38"/>
    </location>
</feature>
<evidence type="ECO:0000259" key="5">
    <source>
        <dbReference type="PROSITE" id="PS51635"/>
    </source>
</evidence>
<dbReference type="EMBL" id="PGEX01000001">
    <property type="protein sequence ID" value="PJJ42327.1"/>
    <property type="molecule type" value="Genomic_DNA"/>
</dbReference>
<dbReference type="GO" id="GO:0016787">
    <property type="term" value="F:hydrolase activity"/>
    <property type="evidence" value="ECO:0007669"/>
    <property type="project" value="UniProtKB-UniRule"/>
</dbReference>
<dbReference type="CDD" id="cd07208">
    <property type="entry name" value="Pat_hypo_Ecoli_yjju_like"/>
    <property type="match status" value="1"/>
</dbReference>
<name>A0A2M9A9N4_9BACT</name>
<dbReference type="Gene3D" id="3.40.1090.10">
    <property type="entry name" value="Cytosolic phospholipase A2 catalytic domain"/>
    <property type="match status" value="2"/>
</dbReference>
<keyword evidence="1 4" id="KW-0378">Hydrolase</keyword>
<keyword evidence="2 4" id="KW-0442">Lipid degradation</keyword>
<dbReference type="InterPro" id="IPR037483">
    <property type="entry name" value="YjjU-like"/>
</dbReference>
<dbReference type="RefSeq" id="WP_100426190.1">
    <property type="nucleotide sequence ID" value="NZ_JAQXKX010000025.1"/>
</dbReference>
<evidence type="ECO:0000313" key="7">
    <source>
        <dbReference type="Proteomes" id="UP000231134"/>
    </source>
</evidence>
<dbReference type="Pfam" id="PF01734">
    <property type="entry name" value="Patatin"/>
    <property type="match status" value="1"/>
</dbReference>
<gene>
    <name evidence="6" type="ORF">BGX16_2352</name>
</gene>
<dbReference type="PANTHER" id="PTHR14226:SF25">
    <property type="entry name" value="PHOSPHOESTERASE"/>
    <property type="match status" value="1"/>
</dbReference>
<dbReference type="SUPFAM" id="SSF52151">
    <property type="entry name" value="FabD/lysophospholipase-like"/>
    <property type="match status" value="1"/>
</dbReference>
<evidence type="ECO:0000256" key="2">
    <source>
        <dbReference type="ARBA" id="ARBA00022963"/>
    </source>
</evidence>
<keyword evidence="7" id="KW-1185">Reference proteome</keyword>
<keyword evidence="3 4" id="KW-0443">Lipid metabolism</keyword>
<reference evidence="6 7" key="1">
    <citation type="submission" date="2017-11" db="EMBL/GenBank/DDBJ databases">
        <title>Animal gut microbial communities from fecal samples from Wisconsin, USA.</title>
        <authorList>
            <person name="Neumann A."/>
        </authorList>
    </citation>
    <scope>NUCLEOTIDE SEQUENCE [LARGE SCALE GENOMIC DNA]</scope>
    <source>
        <strain evidence="6 7">UWS3</strain>
    </source>
</reference>
<feature type="short sequence motif" description="GXSXG" evidence="4">
    <location>
        <begin position="36"/>
        <end position="40"/>
    </location>
</feature>
<dbReference type="InterPro" id="IPR045943">
    <property type="entry name" value="DUF6363"/>
</dbReference>
<evidence type="ECO:0000313" key="6">
    <source>
        <dbReference type="EMBL" id="PJJ42327.1"/>
    </source>
</evidence>
<dbReference type="InterPro" id="IPR002641">
    <property type="entry name" value="PNPLA_dom"/>
</dbReference>